<evidence type="ECO:0000313" key="2">
    <source>
        <dbReference type="EMBL" id="REF24621.1"/>
    </source>
</evidence>
<dbReference type="Pfam" id="PF12697">
    <property type="entry name" value="Abhydrolase_6"/>
    <property type="match status" value="1"/>
</dbReference>
<protein>
    <submittedName>
        <fullName evidence="3">Pimeloyl-ACP methyl ester carboxylesterase</fullName>
    </submittedName>
</protein>
<comment type="caution">
    <text evidence="3">The sequence shown here is derived from an EMBL/GenBank/DDBJ whole genome shotgun (WGS) entry which is preliminary data.</text>
</comment>
<dbReference type="PANTHER" id="PTHR37017">
    <property type="entry name" value="AB HYDROLASE-1 DOMAIN-CONTAINING PROTEIN-RELATED"/>
    <property type="match status" value="1"/>
</dbReference>
<dbReference type="InterPro" id="IPR052897">
    <property type="entry name" value="Sec-Metab_Biosynth_Hydrolase"/>
</dbReference>
<evidence type="ECO:0000259" key="1">
    <source>
        <dbReference type="Pfam" id="PF12697"/>
    </source>
</evidence>
<dbReference type="RefSeq" id="WP_115923187.1">
    <property type="nucleotide sequence ID" value="NZ_QTUA01000001.1"/>
</dbReference>
<dbReference type="SUPFAM" id="SSF53474">
    <property type="entry name" value="alpha/beta-Hydrolases"/>
    <property type="match status" value="1"/>
</dbReference>
<evidence type="ECO:0000313" key="4">
    <source>
        <dbReference type="Proteomes" id="UP000256253"/>
    </source>
</evidence>
<reference evidence="3 4" key="1">
    <citation type="submission" date="2018-08" db="EMBL/GenBank/DDBJ databases">
        <title>Sequencing the genomes of 1000 actinobacteria strains.</title>
        <authorList>
            <person name="Klenk H.-P."/>
        </authorList>
    </citation>
    <scope>NUCLEOTIDE SEQUENCE [LARGE SCALE GENOMIC DNA]</scope>
    <source>
        <strain evidence="3 4">DSM 22967</strain>
    </source>
</reference>
<evidence type="ECO:0000313" key="3">
    <source>
        <dbReference type="EMBL" id="REF31336.1"/>
    </source>
</evidence>
<dbReference type="EMBL" id="QTUA01000001">
    <property type="protein sequence ID" value="REF31336.1"/>
    <property type="molecule type" value="Genomic_DNA"/>
</dbReference>
<dbReference type="OrthoDB" id="9773549at2"/>
<dbReference type="Proteomes" id="UP000256253">
    <property type="component" value="Unassembled WGS sequence"/>
</dbReference>
<feature type="domain" description="AB hydrolase-1" evidence="1">
    <location>
        <begin position="7"/>
        <end position="227"/>
    </location>
</feature>
<dbReference type="EMBL" id="QTUA01000002">
    <property type="protein sequence ID" value="REF24621.1"/>
    <property type="molecule type" value="Genomic_DNA"/>
</dbReference>
<accession>A0A3D9UPZ2</accession>
<dbReference type="GO" id="GO:0003824">
    <property type="term" value="F:catalytic activity"/>
    <property type="evidence" value="ECO:0007669"/>
    <property type="project" value="UniProtKB-ARBA"/>
</dbReference>
<proteinExistence type="predicted"/>
<dbReference type="Gene3D" id="3.40.50.1820">
    <property type="entry name" value="alpha/beta hydrolase"/>
    <property type="match status" value="1"/>
</dbReference>
<name>A0A3D9UPZ2_9MICO</name>
<dbReference type="AlphaFoldDB" id="A0A3D9UPZ2"/>
<dbReference type="InterPro" id="IPR029058">
    <property type="entry name" value="AB_hydrolase_fold"/>
</dbReference>
<organism evidence="3 4">
    <name type="scientific">Calidifontibacter indicus</name>
    <dbReference type="NCBI Taxonomy" id="419650"/>
    <lineage>
        <taxon>Bacteria</taxon>
        <taxon>Bacillati</taxon>
        <taxon>Actinomycetota</taxon>
        <taxon>Actinomycetes</taxon>
        <taxon>Micrococcales</taxon>
        <taxon>Dermacoccaceae</taxon>
        <taxon>Calidifontibacter</taxon>
    </lineage>
</organism>
<keyword evidence="4" id="KW-1185">Reference proteome</keyword>
<sequence>MTASSPIVLIGGSGLGPWAWERVRPILHDHGFHTITPQLRTTGDDATPANAVSLDNWIEDIDEALSDQADATLVAHSFAGYVAAGVLERRPQSIRRLIFIDAVLPQPGRSWFDVMGAEVAGFMTSLANDGAIPWFSRDQLDQLYPDNGIGDADFAWMQQHLTAQPIGTYTQPAINEPLSAAGVPVAYVRCLRTSPPVAEVSAEKLGWSYRTLDAGHWPMITHPAETACVTMELATS</sequence>
<gene>
    <name evidence="3" type="ORF">DFJ65_2396</name>
    <name evidence="2" type="ORF">DFJ65_3407</name>
</gene>
<dbReference type="PANTHER" id="PTHR37017:SF8">
    <property type="entry name" value="AB HYDROLASE-1 DOMAIN-CONTAINING PROTEIN"/>
    <property type="match status" value="1"/>
</dbReference>
<dbReference type="InterPro" id="IPR000073">
    <property type="entry name" value="AB_hydrolase_1"/>
</dbReference>